<evidence type="ECO:0000256" key="1">
    <source>
        <dbReference type="ARBA" id="ARBA00001541"/>
    </source>
</evidence>
<name>A0A133XIT2_9RHOO</name>
<dbReference type="PROSITE" id="PS50123">
    <property type="entry name" value="CHER"/>
    <property type="match status" value="1"/>
</dbReference>
<organism evidence="8 9">
    <name type="scientific">Dechloromonas denitrificans</name>
    <dbReference type="NCBI Taxonomy" id="281362"/>
    <lineage>
        <taxon>Bacteria</taxon>
        <taxon>Pseudomonadati</taxon>
        <taxon>Pseudomonadota</taxon>
        <taxon>Betaproteobacteria</taxon>
        <taxon>Rhodocyclales</taxon>
        <taxon>Azonexaceae</taxon>
        <taxon>Dechloromonas</taxon>
    </lineage>
</organism>
<dbReference type="Gene3D" id="1.10.155.10">
    <property type="entry name" value="Chemotaxis receptor methyltransferase CheR, N-terminal domain"/>
    <property type="match status" value="1"/>
</dbReference>
<dbReference type="PANTHER" id="PTHR24422">
    <property type="entry name" value="CHEMOTAXIS PROTEIN METHYLTRANSFERASE"/>
    <property type="match status" value="1"/>
</dbReference>
<dbReference type="Proteomes" id="UP000070186">
    <property type="component" value="Unassembled WGS sequence"/>
</dbReference>
<sequence length="270" mass="30535">MAEPSPITDQEFALFQRLIYKIAGISLSDAKKVLLVGRLTRRLKAYELSSFSQYYRMLATGEHAEEMQTMVDLLTTNETYFFREPKHFDFLRDEIIRKRKSPAPFRVWSAACSSGEEVYTLAMVLAENLPNTPWEVVGSDISTQVLAKAATGHYSVARTEGIPPGYMSKYCLKGVRSHAGTFLVAPELRKKTNFYQINLMNPVDAEIGEFEVIFLRNVMIYFDPPTKAKVVHNLLPRLKSGGHLIIGHSETLNGITDRVDAVLPTIYRKP</sequence>
<evidence type="ECO:0000256" key="3">
    <source>
        <dbReference type="ARBA" id="ARBA00022679"/>
    </source>
</evidence>
<dbReference type="Gene3D" id="3.40.50.150">
    <property type="entry name" value="Vaccinia Virus protein VP39"/>
    <property type="match status" value="1"/>
</dbReference>
<comment type="catalytic activity">
    <reaction evidence="1 5">
        <text>L-glutamyl-[protein] + S-adenosyl-L-methionine = [protein]-L-glutamate 5-O-methyl ester + S-adenosyl-L-homocysteine</text>
        <dbReference type="Rhea" id="RHEA:24452"/>
        <dbReference type="Rhea" id="RHEA-COMP:10208"/>
        <dbReference type="Rhea" id="RHEA-COMP:10311"/>
        <dbReference type="ChEBI" id="CHEBI:29973"/>
        <dbReference type="ChEBI" id="CHEBI:57856"/>
        <dbReference type="ChEBI" id="CHEBI:59789"/>
        <dbReference type="ChEBI" id="CHEBI:82795"/>
        <dbReference type="EC" id="2.1.1.80"/>
    </reaction>
</comment>
<dbReference type="InterPro" id="IPR022641">
    <property type="entry name" value="CheR_N"/>
</dbReference>
<dbReference type="PRINTS" id="PR00996">
    <property type="entry name" value="CHERMTFRASE"/>
</dbReference>
<dbReference type="InterPro" id="IPR022642">
    <property type="entry name" value="CheR_C"/>
</dbReference>
<comment type="function">
    <text evidence="5">Methylation of the membrane-bound methyl-accepting chemotaxis proteins (MCP) to form gamma-glutamyl methyl ester residues in MCP.</text>
</comment>
<gene>
    <name evidence="8" type="ORF">AT959_09025</name>
</gene>
<dbReference type="GO" id="GO:0032259">
    <property type="term" value="P:methylation"/>
    <property type="evidence" value="ECO:0007669"/>
    <property type="project" value="UniProtKB-KW"/>
</dbReference>
<keyword evidence="3 5" id="KW-0808">Transferase</keyword>
<feature type="binding site" evidence="6">
    <location>
        <begin position="198"/>
        <end position="199"/>
    </location>
    <ligand>
        <name>S-adenosyl-L-methionine</name>
        <dbReference type="ChEBI" id="CHEBI:59789"/>
    </ligand>
</feature>
<evidence type="ECO:0000313" key="8">
    <source>
        <dbReference type="EMBL" id="KXB30853.1"/>
    </source>
</evidence>
<dbReference type="RefSeq" id="WP_066882649.1">
    <property type="nucleotide sequence ID" value="NZ_LODL01000019.1"/>
</dbReference>
<dbReference type="InterPro" id="IPR029063">
    <property type="entry name" value="SAM-dependent_MTases_sf"/>
</dbReference>
<dbReference type="InterPro" id="IPR036804">
    <property type="entry name" value="CheR_N_sf"/>
</dbReference>
<feature type="binding site" evidence="6">
    <location>
        <begin position="216"/>
        <end position="217"/>
    </location>
    <ligand>
        <name>S-adenosyl-L-methionine</name>
        <dbReference type="ChEBI" id="CHEBI:59789"/>
    </ligand>
</feature>
<evidence type="ECO:0000256" key="2">
    <source>
        <dbReference type="ARBA" id="ARBA00022603"/>
    </source>
</evidence>
<keyword evidence="9" id="KW-1185">Reference proteome</keyword>
<evidence type="ECO:0000313" key="9">
    <source>
        <dbReference type="Proteomes" id="UP000070186"/>
    </source>
</evidence>
<accession>A0A133XIT2</accession>
<evidence type="ECO:0000259" key="7">
    <source>
        <dbReference type="PROSITE" id="PS50123"/>
    </source>
</evidence>
<reference evidence="8 9" key="1">
    <citation type="submission" date="2015-12" db="EMBL/GenBank/DDBJ databases">
        <title>Nitrous oxide reduction kinetics distinguish bacteria harboring typical versus atypical NosZ.</title>
        <authorList>
            <person name="Yoon S."/>
            <person name="Nissen S."/>
            <person name="Park D."/>
            <person name="Sanford R.A."/>
            <person name="Loeffler F.E."/>
        </authorList>
    </citation>
    <scope>NUCLEOTIDE SEQUENCE [LARGE SCALE GENOMIC DNA]</scope>
    <source>
        <strain evidence="8 9">ATCC BAA-841</strain>
    </source>
</reference>
<keyword evidence="4 5" id="KW-0949">S-adenosyl-L-methionine</keyword>
<feature type="binding site" evidence="6">
    <location>
        <position position="79"/>
    </location>
    <ligand>
        <name>S-adenosyl-L-methionine</name>
        <dbReference type="ChEBI" id="CHEBI:59789"/>
    </ligand>
</feature>
<dbReference type="EC" id="2.1.1.80" evidence="5"/>
<dbReference type="GO" id="GO:0008983">
    <property type="term" value="F:protein-glutamate O-methyltransferase activity"/>
    <property type="evidence" value="ECO:0007669"/>
    <property type="project" value="UniProtKB-EC"/>
</dbReference>
<feature type="binding site" evidence="6">
    <location>
        <position position="140"/>
    </location>
    <ligand>
        <name>S-adenosyl-L-methionine</name>
        <dbReference type="ChEBI" id="CHEBI:59789"/>
    </ligand>
</feature>
<feature type="binding site" evidence="6">
    <location>
        <position position="117"/>
    </location>
    <ligand>
        <name>S-adenosyl-L-methionine</name>
        <dbReference type="ChEBI" id="CHEBI:59789"/>
    </ligand>
</feature>
<dbReference type="PIRSF" id="PIRSF000410">
    <property type="entry name" value="CheR"/>
    <property type="match status" value="1"/>
</dbReference>
<dbReference type="SUPFAM" id="SSF53335">
    <property type="entry name" value="S-adenosyl-L-methionine-dependent methyltransferases"/>
    <property type="match status" value="1"/>
</dbReference>
<protein>
    <recommendedName>
        <fullName evidence="5">Chemotaxis protein methyltransferase</fullName>
        <ecNumber evidence="5">2.1.1.80</ecNumber>
    </recommendedName>
</protein>
<dbReference type="InterPro" id="IPR000780">
    <property type="entry name" value="CheR_MeTrfase"/>
</dbReference>
<evidence type="ECO:0000256" key="4">
    <source>
        <dbReference type="ARBA" id="ARBA00022691"/>
    </source>
</evidence>
<dbReference type="SMART" id="SM00138">
    <property type="entry name" value="MeTrc"/>
    <property type="match status" value="1"/>
</dbReference>
<feature type="domain" description="CheR-type methyltransferase" evidence="7">
    <location>
        <begin position="1"/>
        <end position="270"/>
    </location>
</feature>
<dbReference type="EMBL" id="LODL01000019">
    <property type="protein sequence ID" value="KXB30853.1"/>
    <property type="molecule type" value="Genomic_DNA"/>
</dbReference>
<dbReference type="InterPro" id="IPR026024">
    <property type="entry name" value="Chemotaxis_MeTrfase_CheR"/>
</dbReference>
<evidence type="ECO:0000256" key="5">
    <source>
        <dbReference type="PIRNR" id="PIRNR000410"/>
    </source>
</evidence>
<dbReference type="Pfam" id="PF03705">
    <property type="entry name" value="CheR_N"/>
    <property type="match status" value="1"/>
</dbReference>
<dbReference type="PANTHER" id="PTHR24422:SF26">
    <property type="entry name" value="CHEMOTAXIS PROTEIN METHYLTRANSFERASE"/>
    <property type="match status" value="1"/>
</dbReference>
<feature type="binding site" evidence="6">
    <location>
        <position position="83"/>
    </location>
    <ligand>
        <name>S-adenosyl-L-methionine</name>
        <dbReference type="ChEBI" id="CHEBI:59789"/>
    </ligand>
</feature>
<comment type="caution">
    <text evidence="8">The sequence shown here is derived from an EMBL/GenBank/DDBJ whole genome shotgun (WGS) entry which is preliminary data.</text>
</comment>
<dbReference type="STRING" id="281362.AT959_09025"/>
<dbReference type="Pfam" id="PF01739">
    <property type="entry name" value="CheR"/>
    <property type="match status" value="1"/>
</dbReference>
<proteinExistence type="predicted"/>
<feature type="binding site" evidence="6">
    <location>
        <position position="77"/>
    </location>
    <ligand>
        <name>S-adenosyl-L-methionine</name>
        <dbReference type="ChEBI" id="CHEBI:59789"/>
    </ligand>
</feature>
<evidence type="ECO:0000256" key="6">
    <source>
        <dbReference type="PIRSR" id="PIRSR000410-1"/>
    </source>
</evidence>
<keyword evidence="2 5" id="KW-0489">Methyltransferase</keyword>
<dbReference type="AlphaFoldDB" id="A0A133XIT2"/>
<dbReference type="SUPFAM" id="SSF47757">
    <property type="entry name" value="Chemotaxis receptor methyltransferase CheR, N-terminal domain"/>
    <property type="match status" value="1"/>
</dbReference>
<dbReference type="InterPro" id="IPR050903">
    <property type="entry name" value="Bact_Chemotaxis_MeTrfase"/>
</dbReference>